<reference evidence="4" key="1">
    <citation type="submission" date="2021-11" db="EMBL/GenBank/DDBJ databases">
        <title>Draft genome sequence of Alcaligenes endophyticus type strain CCUG 75668T.</title>
        <authorList>
            <person name="Salva-Serra F."/>
            <person name="Duran R.E."/>
            <person name="Seeger M."/>
            <person name="Moore E.R.B."/>
            <person name="Jaen-Luchoro D."/>
        </authorList>
    </citation>
    <scope>NUCLEOTIDE SEQUENCE</scope>
    <source>
        <strain evidence="4">CCUG 75668</strain>
    </source>
</reference>
<dbReference type="SUPFAM" id="SSF103378">
    <property type="entry name" value="2-methylcitrate dehydratase PrpD"/>
    <property type="match status" value="1"/>
</dbReference>
<dbReference type="Pfam" id="PF19305">
    <property type="entry name" value="MmgE_PrpD_C"/>
    <property type="match status" value="1"/>
</dbReference>
<comment type="caution">
    <text evidence="4">The sequence shown here is derived from an EMBL/GenBank/DDBJ whole genome shotgun (WGS) entry which is preliminary data.</text>
</comment>
<dbReference type="InterPro" id="IPR045336">
    <property type="entry name" value="MmgE_PrpD_N"/>
</dbReference>
<dbReference type="InterPro" id="IPR036148">
    <property type="entry name" value="MmgE/PrpD_sf"/>
</dbReference>
<feature type="domain" description="MmgE/PrpD N-terminal" evidence="2">
    <location>
        <begin position="33"/>
        <end position="264"/>
    </location>
</feature>
<dbReference type="Gene3D" id="1.10.4100.10">
    <property type="entry name" value="2-methylcitrate dehydratase PrpD"/>
    <property type="match status" value="1"/>
</dbReference>
<evidence type="ECO:0000259" key="2">
    <source>
        <dbReference type="Pfam" id="PF03972"/>
    </source>
</evidence>
<dbReference type="Pfam" id="PF03972">
    <property type="entry name" value="MmgE_PrpD_N"/>
    <property type="match status" value="1"/>
</dbReference>
<protein>
    <submittedName>
        <fullName evidence="4">MmgE/PrpD family protein</fullName>
    </submittedName>
</protein>
<dbReference type="PANTHER" id="PTHR16943">
    <property type="entry name" value="2-METHYLCITRATE DEHYDRATASE-RELATED"/>
    <property type="match status" value="1"/>
</dbReference>
<dbReference type="InterPro" id="IPR042188">
    <property type="entry name" value="MmgE/PrpD_sf_2"/>
</dbReference>
<dbReference type="EMBL" id="JAJHNU010000001">
    <property type="protein sequence ID" value="MDN4120038.1"/>
    <property type="molecule type" value="Genomic_DNA"/>
</dbReference>
<dbReference type="RefSeq" id="WP_266122626.1">
    <property type="nucleotide sequence ID" value="NZ_JAJHNU010000001.1"/>
</dbReference>
<dbReference type="Gene3D" id="3.30.1330.120">
    <property type="entry name" value="2-methylcitrate dehydratase PrpD"/>
    <property type="match status" value="1"/>
</dbReference>
<evidence type="ECO:0000313" key="4">
    <source>
        <dbReference type="EMBL" id="MDN4120038.1"/>
    </source>
</evidence>
<evidence type="ECO:0000259" key="3">
    <source>
        <dbReference type="Pfam" id="PF19305"/>
    </source>
</evidence>
<dbReference type="Proteomes" id="UP001168613">
    <property type="component" value="Unassembled WGS sequence"/>
</dbReference>
<dbReference type="InterPro" id="IPR042183">
    <property type="entry name" value="MmgE/PrpD_sf_1"/>
</dbReference>
<sequence length="487" mass="52416">MQPLLQKNNITQALESTSPLLREDDQIDVLAGQWAYSLRWEDLPAELIDRCIQSMVDSFGVGLAGSQHESFQTSLRISHLLYRGSNGSATVLGQTNLYDMPVAAWLNGTAMHALDFDDTSFVGVLHPSTIVVPALLALAEEMNASYRDFLLAYVAGVETELYLGATLGHHAYDTGHWTTASLGVVGAAVACGKLLGLSKTQLTETIRLALHLSAGMRSVHGSLAKAHLAGVASRTGLECALAVQEGLDGGKGAYIGQYGYLTLLGLPRDLPAASIPGQPYRLVTPGISFKQYPLCSATQAAIDALLILQRQHRFDATDIDHITCYGTPLVVGCLKHGVPENASQAQFSMPFALATAAIDGTVSIAHLKTDWLANEQMRALASKVRLHQDDNLVSLEQFQDYPEAARVIVTLKNGDSHSEEVFAAAGMPKNPISSASLNKKFIECAAPVIGHSATELYRQLHRTEDTAKVKDILKWCAALTNQDSATR</sequence>
<feature type="domain" description="MmgE/PrpD C-terminal" evidence="3">
    <location>
        <begin position="292"/>
        <end position="455"/>
    </location>
</feature>
<dbReference type="InterPro" id="IPR045337">
    <property type="entry name" value="MmgE_PrpD_C"/>
</dbReference>
<gene>
    <name evidence="4" type="ORF">LMS43_01920</name>
</gene>
<dbReference type="InterPro" id="IPR005656">
    <property type="entry name" value="MmgE_PrpD"/>
</dbReference>
<name>A0ABT8EFH5_9BURK</name>
<keyword evidence="5" id="KW-1185">Reference proteome</keyword>
<dbReference type="PANTHER" id="PTHR16943:SF8">
    <property type="entry name" value="2-METHYLCITRATE DEHYDRATASE"/>
    <property type="match status" value="1"/>
</dbReference>
<comment type="similarity">
    <text evidence="1">Belongs to the PrpD family.</text>
</comment>
<accession>A0ABT8EFH5</accession>
<evidence type="ECO:0000256" key="1">
    <source>
        <dbReference type="ARBA" id="ARBA00006174"/>
    </source>
</evidence>
<organism evidence="4 5">
    <name type="scientific">Alcaligenes endophyticus</name>
    <dbReference type="NCBI Taxonomy" id="1929088"/>
    <lineage>
        <taxon>Bacteria</taxon>
        <taxon>Pseudomonadati</taxon>
        <taxon>Pseudomonadota</taxon>
        <taxon>Betaproteobacteria</taxon>
        <taxon>Burkholderiales</taxon>
        <taxon>Alcaligenaceae</taxon>
        <taxon>Alcaligenes</taxon>
    </lineage>
</organism>
<proteinExistence type="inferred from homology"/>
<evidence type="ECO:0000313" key="5">
    <source>
        <dbReference type="Proteomes" id="UP001168613"/>
    </source>
</evidence>